<dbReference type="HOGENOM" id="CLU_1256167_0_0_1"/>
<feature type="region of interest" description="Disordered" evidence="1">
    <location>
        <begin position="86"/>
        <end position="141"/>
    </location>
</feature>
<dbReference type="AlphaFoldDB" id="A0A0C3BSX6"/>
<evidence type="ECO:0000256" key="1">
    <source>
        <dbReference type="SAM" id="MobiDB-lite"/>
    </source>
</evidence>
<dbReference type="Proteomes" id="UP000053424">
    <property type="component" value="Unassembled WGS sequence"/>
</dbReference>
<feature type="compositionally biased region" description="Polar residues" evidence="1">
    <location>
        <begin position="1"/>
        <end position="10"/>
    </location>
</feature>
<proteinExistence type="predicted"/>
<protein>
    <submittedName>
        <fullName evidence="2">Uncharacterized protein</fullName>
    </submittedName>
</protein>
<accession>A0A0C3BSX6</accession>
<sequence length="220" mass="24273">MTISRQSQVNMRRKKSPSIPVPRARHKRLKDLPEESTTNTIFSKRTRSNNDLHDSESYMGVIGLGQTQVQRGDRKEFKTLDLKRPVRMRQRNGTPSDKHHLRNRHFKQPEVPSKKSPMASGSVGHSRMNSQSSGMANPQSNNLVPDMYTATGLSGGDKWCSPGSSSLPQFSNTTRPLVNCGLRFPPSITVGLGATNLFEGSVATSCSGDNHDDEGVTRPD</sequence>
<dbReference type="EMBL" id="KN831828">
    <property type="protein sequence ID" value="KIM35159.1"/>
    <property type="molecule type" value="Genomic_DNA"/>
</dbReference>
<keyword evidence="3" id="KW-1185">Reference proteome</keyword>
<evidence type="ECO:0000313" key="3">
    <source>
        <dbReference type="Proteomes" id="UP000053424"/>
    </source>
</evidence>
<reference evidence="2 3" key="1">
    <citation type="submission" date="2014-04" db="EMBL/GenBank/DDBJ databases">
        <authorList>
            <consortium name="DOE Joint Genome Institute"/>
            <person name="Kuo A."/>
            <person name="Gay G."/>
            <person name="Dore J."/>
            <person name="Kohler A."/>
            <person name="Nagy L.G."/>
            <person name="Floudas D."/>
            <person name="Copeland A."/>
            <person name="Barry K.W."/>
            <person name="Cichocki N."/>
            <person name="Veneault-Fourrey C."/>
            <person name="LaButti K."/>
            <person name="Lindquist E.A."/>
            <person name="Lipzen A."/>
            <person name="Lundell T."/>
            <person name="Morin E."/>
            <person name="Murat C."/>
            <person name="Sun H."/>
            <person name="Tunlid A."/>
            <person name="Henrissat B."/>
            <person name="Grigoriev I.V."/>
            <person name="Hibbett D.S."/>
            <person name="Martin F."/>
            <person name="Nordberg H.P."/>
            <person name="Cantor M.N."/>
            <person name="Hua S.X."/>
        </authorList>
    </citation>
    <scope>NUCLEOTIDE SEQUENCE [LARGE SCALE GENOMIC DNA]</scope>
    <source>
        <strain evidence="3">h7</strain>
    </source>
</reference>
<feature type="compositionally biased region" description="Polar residues" evidence="1">
    <location>
        <begin position="127"/>
        <end position="141"/>
    </location>
</feature>
<feature type="region of interest" description="Disordered" evidence="1">
    <location>
        <begin position="1"/>
        <end position="55"/>
    </location>
</feature>
<gene>
    <name evidence="2" type="ORF">M413DRAFT_32693</name>
</gene>
<organism evidence="2 3">
    <name type="scientific">Hebeloma cylindrosporum</name>
    <dbReference type="NCBI Taxonomy" id="76867"/>
    <lineage>
        <taxon>Eukaryota</taxon>
        <taxon>Fungi</taxon>
        <taxon>Dikarya</taxon>
        <taxon>Basidiomycota</taxon>
        <taxon>Agaricomycotina</taxon>
        <taxon>Agaricomycetes</taxon>
        <taxon>Agaricomycetidae</taxon>
        <taxon>Agaricales</taxon>
        <taxon>Agaricineae</taxon>
        <taxon>Hymenogastraceae</taxon>
        <taxon>Hebeloma</taxon>
    </lineage>
</organism>
<evidence type="ECO:0000313" key="2">
    <source>
        <dbReference type="EMBL" id="KIM35159.1"/>
    </source>
</evidence>
<reference evidence="3" key="2">
    <citation type="submission" date="2015-01" db="EMBL/GenBank/DDBJ databases">
        <title>Evolutionary Origins and Diversification of the Mycorrhizal Mutualists.</title>
        <authorList>
            <consortium name="DOE Joint Genome Institute"/>
            <consortium name="Mycorrhizal Genomics Consortium"/>
            <person name="Kohler A."/>
            <person name="Kuo A."/>
            <person name="Nagy L.G."/>
            <person name="Floudas D."/>
            <person name="Copeland A."/>
            <person name="Barry K.W."/>
            <person name="Cichocki N."/>
            <person name="Veneault-Fourrey C."/>
            <person name="LaButti K."/>
            <person name="Lindquist E.A."/>
            <person name="Lipzen A."/>
            <person name="Lundell T."/>
            <person name="Morin E."/>
            <person name="Murat C."/>
            <person name="Riley R."/>
            <person name="Ohm R."/>
            <person name="Sun H."/>
            <person name="Tunlid A."/>
            <person name="Henrissat B."/>
            <person name="Grigoriev I.V."/>
            <person name="Hibbett D.S."/>
            <person name="Martin F."/>
        </authorList>
    </citation>
    <scope>NUCLEOTIDE SEQUENCE [LARGE SCALE GENOMIC DNA]</scope>
    <source>
        <strain evidence="3">h7</strain>
    </source>
</reference>
<name>A0A0C3BSX6_HEBCY</name>